<sequence length="544" mass="61787">MAEYDDETLLAQLRDMLRNQPRGPRHKQDEFKINELPEFTGGTNPEEYLEWERKIERMFDFKDLNDEKRCKYAILKLGKGASLWFDGLKTKRTRAGKDKIASWESLKRKLRKRYVPSTHRITTYRKIAELRQGKLSVGEYIDEFENLSLMGGLEEIEEQKMARFLRGLNFNIASIVELYPYSDFDGLCGLCLKLENQGKSKYGAGSSTESKARSWTKPETPFKTPVPNNNHTLTPGSSNSPATKPSSTTKETSLSKVRCFKCQGFGHYQSSCPNKRVVTLREAVAFRDELTEEEERLSGVFNFDGAEEEEEEEEGYEAPNFDTLLVLRSLRDQAESINPDQREQLFHTKCRVNDKWCSVIIDGGSCTNVASEEMVSKLGLATTAHPNPYALHWLNDGNKVKVTRQARVGLALGSYVDEVLCDVIPMDACHVLLGRPWQFDRDVVHRGRSNEYELRDKGKKIVLKPMSSQAIRSMSTKKKKAALLVKEREIEQAIVRGERVYLLLAKEESGSGKELSEDSPVAGLLREFDDVFPDDLPPGTSKAD</sequence>
<dbReference type="InterPro" id="IPR001878">
    <property type="entry name" value="Znf_CCHC"/>
</dbReference>
<reference evidence="4" key="1">
    <citation type="journal article" date="2021" name="Nat. Commun.">
        <title>Genomic analyses provide insights into spinach domestication and the genetic basis of agronomic traits.</title>
        <authorList>
            <person name="Cai X."/>
            <person name="Sun X."/>
            <person name="Xu C."/>
            <person name="Sun H."/>
            <person name="Wang X."/>
            <person name="Ge C."/>
            <person name="Zhang Z."/>
            <person name="Wang Q."/>
            <person name="Fei Z."/>
            <person name="Jiao C."/>
            <person name="Wang Q."/>
        </authorList>
    </citation>
    <scope>NUCLEOTIDE SEQUENCE [LARGE SCALE GENOMIC DNA]</scope>
    <source>
        <strain evidence="4">cv. Varoflay</strain>
    </source>
</reference>
<evidence type="ECO:0000313" key="5">
    <source>
        <dbReference type="RefSeq" id="XP_056698272.1"/>
    </source>
</evidence>
<gene>
    <name evidence="5" type="primary">LOC130471937</name>
</gene>
<dbReference type="Gene3D" id="4.10.60.10">
    <property type="entry name" value="Zinc finger, CCHC-type"/>
    <property type="match status" value="1"/>
</dbReference>
<name>A0ABM3RRM0_SPIOL</name>
<accession>A0ABM3RRM0</accession>
<proteinExistence type="predicted"/>
<dbReference type="Gene3D" id="2.40.70.10">
    <property type="entry name" value="Acid Proteases"/>
    <property type="match status" value="1"/>
</dbReference>
<dbReference type="Pfam" id="PF03732">
    <property type="entry name" value="Retrotrans_gag"/>
    <property type="match status" value="1"/>
</dbReference>
<dbReference type="InterPro" id="IPR005162">
    <property type="entry name" value="Retrotrans_gag_dom"/>
</dbReference>
<feature type="domain" description="CCHC-type" evidence="3">
    <location>
        <begin position="258"/>
        <end position="274"/>
    </location>
</feature>
<dbReference type="GeneID" id="130471937"/>
<dbReference type="Proteomes" id="UP000813463">
    <property type="component" value="Chromosome 4"/>
</dbReference>
<dbReference type="PANTHER" id="PTHR35046:SF26">
    <property type="entry name" value="RNA-DIRECTED DNA POLYMERASE"/>
    <property type="match status" value="1"/>
</dbReference>
<dbReference type="SMART" id="SM00343">
    <property type="entry name" value="ZnF_C2HC"/>
    <property type="match status" value="1"/>
</dbReference>
<evidence type="ECO:0000256" key="1">
    <source>
        <dbReference type="PROSITE-ProRule" id="PRU00047"/>
    </source>
</evidence>
<keyword evidence="1" id="KW-0863">Zinc-finger</keyword>
<dbReference type="RefSeq" id="XP_056698272.1">
    <property type="nucleotide sequence ID" value="XM_056842294.1"/>
</dbReference>
<dbReference type="SUPFAM" id="SSF50630">
    <property type="entry name" value="Acid proteases"/>
    <property type="match status" value="1"/>
</dbReference>
<keyword evidence="4" id="KW-1185">Reference proteome</keyword>
<keyword evidence="1" id="KW-0479">Metal-binding</keyword>
<organism evidence="4 5">
    <name type="scientific">Spinacia oleracea</name>
    <name type="common">Spinach</name>
    <dbReference type="NCBI Taxonomy" id="3562"/>
    <lineage>
        <taxon>Eukaryota</taxon>
        <taxon>Viridiplantae</taxon>
        <taxon>Streptophyta</taxon>
        <taxon>Embryophyta</taxon>
        <taxon>Tracheophyta</taxon>
        <taxon>Spermatophyta</taxon>
        <taxon>Magnoliopsida</taxon>
        <taxon>eudicotyledons</taxon>
        <taxon>Gunneridae</taxon>
        <taxon>Pentapetalae</taxon>
        <taxon>Caryophyllales</taxon>
        <taxon>Chenopodiaceae</taxon>
        <taxon>Chenopodioideae</taxon>
        <taxon>Anserineae</taxon>
        <taxon>Spinacia</taxon>
    </lineage>
</organism>
<feature type="compositionally biased region" description="Polar residues" evidence="2">
    <location>
        <begin position="226"/>
        <end position="250"/>
    </location>
</feature>
<dbReference type="InterPro" id="IPR036875">
    <property type="entry name" value="Znf_CCHC_sf"/>
</dbReference>
<evidence type="ECO:0000259" key="3">
    <source>
        <dbReference type="PROSITE" id="PS50158"/>
    </source>
</evidence>
<dbReference type="PANTHER" id="PTHR35046">
    <property type="entry name" value="ZINC KNUCKLE (CCHC-TYPE) FAMILY PROTEIN"/>
    <property type="match status" value="1"/>
</dbReference>
<dbReference type="CDD" id="cd00303">
    <property type="entry name" value="retropepsin_like"/>
    <property type="match status" value="1"/>
</dbReference>
<dbReference type="PROSITE" id="PS50158">
    <property type="entry name" value="ZF_CCHC"/>
    <property type="match status" value="1"/>
</dbReference>
<evidence type="ECO:0000313" key="4">
    <source>
        <dbReference type="Proteomes" id="UP000813463"/>
    </source>
</evidence>
<keyword evidence="1" id="KW-0862">Zinc</keyword>
<dbReference type="SUPFAM" id="SSF57756">
    <property type="entry name" value="Retrovirus zinc finger-like domains"/>
    <property type="match status" value="1"/>
</dbReference>
<dbReference type="InterPro" id="IPR021109">
    <property type="entry name" value="Peptidase_aspartic_dom_sf"/>
</dbReference>
<feature type="region of interest" description="Disordered" evidence="2">
    <location>
        <begin position="200"/>
        <end position="250"/>
    </location>
</feature>
<reference evidence="5" key="2">
    <citation type="submission" date="2025-08" db="UniProtKB">
        <authorList>
            <consortium name="RefSeq"/>
        </authorList>
    </citation>
    <scope>IDENTIFICATION</scope>
    <source>
        <tissue evidence="5">Leaf</tissue>
    </source>
</reference>
<protein>
    <recommendedName>
        <fullName evidence="3">CCHC-type domain-containing protein</fullName>
    </recommendedName>
</protein>
<evidence type="ECO:0000256" key="2">
    <source>
        <dbReference type="SAM" id="MobiDB-lite"/>
    </source>
</evidence>